<comment type="caution">
    <text evidence="3">The sequence shown here is derived from an EMBL/GenBank/DDBJ whole genome shotgun (WGS) entry which is preliminary data.</text>
</comment>
<keyword evidence="4" id="KW-1185">Reference proteome</keyword>
<accession>A0ABU7CLL1</accession>
<dbReference type="EMBL" id="JAHUTI010094145">
    <property type="protein sequence ID" value="MED6262724.1"/>
    <property type="molecule type" value="Genomic_DNA"/>
</dbReference>
<keyword evidence="2" id="KW-0732">Signal</keyword>
<organism evidence="3 4">
    <name type="scientific">Ataeniobius toweri</name>
    <dbReference type="NCBI Taxonomy" id="208326"/>
    <lineage>
        <taxon>Eukaryota</taxon>
        <taxon>Metazoa</taxon>
        <taxon>Chordata</taxon>
        <taxon>Craniata</taxon>
        <taxon>Vertebrata</taxon>
        <taxon>Euteleostomi</taxon>
        <taxon>Actinopterygii</taxon>
        <taxon>Neopterygii</taxon>
        <taxon>Teleostei</taxon>
        <taxon>Neoteleostei</taxon>
        <taxon>Acanthomorphata</taxon>
        <taxon>Ovalentaria</taxon>
        <taxon>Atherinomorphae</taxon>
        <taxon>Cyprinodontiformes</taxon>
        <taxon>Goodeidae</taxon>
        <taxon>Ataeniobius</taxon>
    </lineage>
</organism>
<feature type="region of interest" description="Disordered" evidence="1">
    <location>
        <begin position="74"/>
        <end position="128"/>
    </location>
</feature>
<dbReference type="Proteomes" id="UP001345963">
    <property type="component" value="Unassembled WGS sequence"/>
</dbReference>
<name>A0ABU7CLL1_9TELE</name>
<feature type="chain" id="PRO_5046316324" evidence="2">
    <location>
        <begin position="19"/>
        <end position="185"/>
    </location>
</feature>
<evidence type="ECO:0000256" key="2">
    <source>
        <dbReference type="SAM" id="SignalP"/>
    </source>
</evidence>
<gene>
    <name evidence="3" type="ORF">ATANTOWER_024730</name>
</gene>
<feature type="signal peptide" evidence="2">
    <location>
        <begin position="1"/>
        <end position="18"/>
    </location>
</feature>
<sequence>MALGLLLWISLLLNLSAGFSTPTGGQYQSLPDTQNPLDEEFFNALATEGAGDVVDNKPSSPVIVRYNWPLVSANQNQPEPQTRPVIAKPSQSVSSPNAAEWSGQDNEVDNPPVHISPPWKPSSPNQVDEASYKDWMSMPFSDIFNENLFFGLMDFQPENSVNYEVLGSDELSPDGLPTGPSSPKL</sequence>
<proteinExistence type="predicted"/>
<evidence type="ECO:0000256" key="1">
    <source>
        <dbReference type="SAM" id="MobiDB-lite"/>
    </source>
</evidence>
<evidence type="ECO:0000313" key="4">
    <source>
        <dbReference type="Proteomes" id="UP001345963"/>
    </source>
</evidence>
<protein>
    <submittedName>
        <fullName evidence="3">Uncharacterized protein</fullName>
    </submittedName>
</protein>
<evidence type="ECO:0000313" key="3">
    <source>
        <dbReference type="EMBL" id="MED6262724.1"/>
    </source>
</evidence>
<feature type="region of interest" description="Disordered" evidence="1">
    <location>
        <begin position="166"/>
        <end position="185"/>
    </location>
</feature>
<reference evidence="3 4" key="1">
    <citation type="submission" date="2021-07" db="EMBL/GenBank/DDBJ databases">
        <authorList>
            <person name="Palmer J.M."/>
        </authorList>
    </citation>
    <scope>NUCLEOTIDE SEQUENCE [LARGE SCALE GENOMIC DNA]</scope>
    <source>
        <strain evidence="3 4">AT_MEX2019</strain>
        <tissue evidence="3">Muscle</tissue>
    </source>
</reference>